<keyword evidence="3" id="KW-1185">Reference proteome</keyword>
<dbReference type="EMBL" id="BRZI01000008">
    <property type="protein sequence ID" value="GLD29776.1"/>
    <property type="molecule type" value="Genomic_DNA"/>
</dbReference>
<gene>
    <name evidence="2" type="ORF">Mkiyose1413_16590</name>
    <name evidence="1" type="ORF">SRL2020028_10400</name>
</gene>
<evidence type="ECO:0000313" key="2">
    <source>
        <dbReference type="EMBL" id="GLD29776.1"/>
    </source>
</evidence>
<dbReference type="EMBL" id="BRXE01000006">
    <property type="protein sequence ID" value="GLB81784.1"/>
    <property type="molecule type" value="Genomic_DNA"/>
</dbReference>
<name>A0A9P3UX23_9MYCO</name>
<dbReference type="Proteomes" id="UP001064782">
    <property type="component" value="Unassembled WGS sequence"/>
</dbReference>
<accession>A0A9P3UX23</accession>
<reference evidence="2" key="1">
    <citation type="submission" date="2022-08" db="EMBL/GenBank/DDBJ databases">
        <title>Mycobacterium kiyosense sp. nov., scotochromogenic slow-glowing species isolated from respiratory specimens.</title>
        <authorList>
            <person name="Fukano H."/>
            <person name="Kazumi Y."/>
            <person name="Sakagami N."/>
            <person name="Ato M."/>
            <person name="Mitarai S."/>
            <person name="Hoshino Y."/>
        </authorList>
    </citation>
    <scope>NUCLEOTIDE SEQUENCE</scope>
    <source>
        <strain evidence="2">1413</strain>
        <strain evidence="1">SRL2020-028</strain>
    </source>
</reference>
<dbReference type="Proteomes" id="UP001165663">
    <property type="component" value="Unassembled WGS sequence"/>
</dbReference>
<proteinExistence type="predicted"/>
<protein>
    <submittedName>
        <fullName evidence="2">Uncharacterized protein</fullName>
    </submittedName>
</protein>
<sequence length="61" mass="6556">MARPNIIEEDELLDRLLDTVADQQEGGATGPQVRLHVCIGPTRKRSATLLDNCQPSGEVGA</sequence>
<evidence type="ECO:0000313" key="1">
    <source>
        <dbReference type="EMBL" id="GLB81784.1"/>
    </source>
</evidence>
<evidence type="ECO:0000313" key="3">
    <source>
        <dbReference type="Proteomes" id="UP001064782"/>
    </source>
</evidence>
<organism evidence="2 3">
    <name type="scientific">Mycobacterium kiyosense</name>
    <dbReference type="NCBI Taxonomy" id="2871094"/>
    <lineage>
        <taxon>Bacteria</taxon>
        <taxon>Bacillati</taxon>
        <taxon>Actinomycetota</taxon>
        <taxon>Actinomycetes</taxon>
        <taxon>Mycobacteriales</taxon>
        <taxon>Mycobacteriaceae</taxon>
        <taxon>Mycobacterium</taxon>
    </lineage>
</organism>
<dbReference type="AlphaFoldDB" id="A0A9P3UX23"/>
<comment type="caution">
    <text evidence="2">The sequence shown here is derived from an EMBL/GenBank/DDBJ whole genome shotgun (WGS) entry which is preliminary data.</text>
</comment>